<protein>
    <submittedName>
        <fullName evidence="1">Uncharacterized protein</fullName>
    </submittedName>
</protein>
<gene>
    <name evidence="1" type="ORF">L3X38_000023</name>
</gene>
<accession>A0AAD4YJE8</accession>
<dbReference type="EMBL" id="JAJFAZ020000019">
    <property type="protein sequence ID" value="KAI5311376.1"/>
    <property type="molecule type" value="Genomic_DNA"/>
</dbReference>
<proteinExistence type="predicted"/>
<comment type="caution">
    <text evidence="1">The sequence shown here is derived from an EMBL/GenBank/DDBJ whole genome shotgun (WGS) entry which is preliminary data.</text>
</comment>
<evidence type="ECO:0000313" key="2">
    <source>
        <dbReference type="Proteomes" id="UP001054821"/>
    </source>
</evidence>
<organism evidence="1 2">
    <name type="scientific">Prunus dulcis</name>
    <name type="common">Almond</name>
    <name type="synonym">Amygdalus dulcis</name>
    <dbReference type="NCBI Taxonomy" id="3755"/>
    <lineage>
        <taxon>Eukaryota</taxon>
        <taxon>Viridiplantae</taxon>
        <taxon>Streptophyta</taxon>
        <taxon>Embryophyta</taxon>
        <taxon>Tracheophyta</taxon>
        <taxon>Spermatophyta</taxon>
        <taxon>Magnoliopsida</taxon>
        <taxon>eudicotyledons</taxon>
        <taxon>Gunneridae</taxon>
        <taxon>Pentapetalae</taxon>
        <taxon>rosids</taxon>
        <taxon>fabids</taxon>
        <taxon>Rosales</taxon>
        <taxon>Rosaceae</taxon>
        <taxon>Amygdaloideae</taxon>
        <taxon>Amygdaleae</taxon>
        <taxon>Prunus</taxon>
    </lineage>
</organism>
<evidence type="ECO:0000313" key="1">
    <source>
        <dbReference type="EMBL" id="KAI5311376.1"/>
    </source>
</evidence>
<dbReference type="AlphaFoldDB" id="A0AAD4YJE8"/>
<keyword evidence="2" id="KW-1185">Reference proteome</keyword>
<name>A0AAD4YJE8_PRUDU</name>
<dbReference type="Proteomes" id="UP001054821">
    <property type="component" value="Unassembled WGS sequence"/>
</dbReference>
<sequence>MVTKRRRTKLAKFLSKSERFRAFSDRIWLFQGQGWSGKEGGEATVQTRRVSSLVMDGGGAGPGRYTREVAEGDECLEELGKIGSGSGEGKVRTVLCGVQ</sequence>
<reference evidence="1 2" key="1">
    <citation type="journal article" date="2022" name="G3 (Bethesda)">
        <title>Whole-genome sequence and methylome profiling of the almond [Prunus dulcis (Mill.) D.A. Webb] cultivar 'Nonpareil'.</title>
        <authorList>
            <person name="D'Amico-Willman K.M."/>
            <person name="Ouma W.Z."/>
            <person name="Meulia T."/>
            <person name="Sideli G.M."/>
            <person name="Gradziel T.M."/>
            <person name="Fresnedo-Ramirez J."/>
        </authorList>
    </citation>
    <scope>NUCLEOTIDE SEQUENCE [LARGE SCALE GENOMIC DNA]</scope>
    <source>
        <strain evidence="1">Clone GOH B32 T37-40</strain>
    </source>
</reference>